<evidence type="ECO:0000313" key="2">
    <source>
        <dbReference type="EMBL" id="PVH47271.1"/>
    </source>
</evidence>
<sequence length="144" mass="15851">MQLSMSPVTTLYSNGSKPPSVGITCGFANAIMMDSVNETGVKHRQALAVKFQTVLLIVLLYADQGMTLNRRFCCPLQQGLQFSSALFAPGGALDQKFTGTKGRLMISEFNPWLCFSAFGLASIDVLGISFTDHGVVWNFFWNKW</sequence>
<protein>
    <submittedName>
        <fullName evidence="2">Uncharacterized protein</fullName>
    </submittedName>
</protein>
<dbReference type="EMBL" id="CM008049">
    <property type="protein sequence ID" value="PVH47271.1"/>
    <property type="molecule type" value="Genomic_DNA"/>
</dbReference>
<dbReference type="Proteomes" id="UP000243499">
    <property type="component" value="Chromosome 4"/>
</dbReference>
<organism evidence="2">
    <name type="scientific">Panicum hallii</name>
    <dbReference type="NCBI Taxonomy" id="206008"/>
    <lineage>
        <taxon>Eukaryota</taxon>
        <taxon>Viridiplantae</taxon>
        <taxon>Streptophyta</taxon>
        <taxon>Embryophyta</taxon>
        <taxon>Tracheophyta</taxon>
        <taxon>Spermatophyta</taxon>
        <taxon>Magnoliopsida</taxon>
        <taxon>Liliopsida</taxon>
        <taxon>Poales</taxon>
        <taxon>Poaceae</taxon>
        <taxon>PACMAD clade</taxon>
        <taxon>Panicoideae</taxon>
        <taxon>Panicodae</taxon>
        <taxon>Paniceae</taxon>
        <taxon>Panicinae</taxon>
        <taxon>Panicum</taxon>
        <taxon>Panicum sect. Panicum</taxon>
    </lineage>
</organism>
<dbReference type="AlphaFoldDB" id="A0A2T8JBJ8"/>
<dbReference type="Gramene" id="PVH47271">
    <property type="protein sequence ID" value="PVH47271"/>
    <property type="gene ID" value="PAHAL_4G023200"/>
</dbReference>
<feature type="transmembrane region" description="Helical" evidence="1">
    <location>
        <begin position="109"/>
        <end position="130"/>
    </location>
</feature>
<keyword evidence="1" id="KW-1133">Transmembrane helix</keyword>
<keyword evidence="1" id="KW-0812">Transmembrane</keyword>
<evidence type="ECO:0000256" key="1">
    <source>
        <dbReference type="SAM" id="Phobius"/>
    </source>
</evidence>
<keyword evidence="1" id="KW-0472">Membrane</keyword>
<gene>
    <name evidence="2" type="ORF">PAHAL_4G023200</name>
</gene>
<accession>A0A2T8JBJ8</accession>
<reference evidence="2" key="1">
    <citation type="submission" date="2018-04" db="EMBL/GenBank/DDBJ databases">
        <title>WGS assembly of Panicum hallii.</title>
        <authorList>
            <person name="Lovell J."/>
            <person name="Jenkins J."/>
            <person name="Lowry D."/>
            <person name="Mamidi S."/>
            <person name="Sreedasyam A."/>
            <person name="Weng X."/>
            <person name="Barry K."/>
            <person name="Bonette J."/>
            <person name="Campitelli B."/>
            <person name="Daum C."/>
            <person name="Gordon S."/>
            <person name="Gould B."/>
            <person name="Lipzen A."/>
            <person name="Macqueen A."/>
            <person name="Palacio-Mejia J."/>
            <person name="Plott C."/>
            <person name="Shakirov E."/>
            <person name="Shu S."/>
            <person name="Yoshinaga Y."/>
            <person name="Zane M."/>
            <person name="Rokhsar D."/>
            <person name="Grimwood J."/>
            <person name="Schmutz J."/>
            <person name="Juenger T."/>
        </authorList>
    </citation>
    <scope>NUCLEOTIDE SEQUENCE [LARGE SCALE GENOMIC DNA]</scope>
    <source>
        <strain evidence="2">FIL2</strain>
    </source>
</reference>
<name>A0A2T8JBJ8_9POAL</name>
<proteinExistence type="predicted"/>